<gene>
    <name evidence="1" type="ORF">D9758_004493</name>
</gene>
<sequence length="153" mass="17237">MSDNDLSTTELADRLIKEAYTYKELAQHPHQNICNYHGIRLQGDFMTGLCLKRYSKTLQQCVDDGDELDVESVLQGIRKVSQGDINPSNIMLDYAESGGPFPVIVDFDSCRKQGEPNDGKVGTEGRYEPSKPAEYVNDEVSLGYIARWLRTRS</sequence>
<dbReference type="AlphaFoldDB" id="A0A8H5GMZ6"/>
<name>A0A8H5GMZ6_9AGAR</name>
<organism evidence="1 2">
    <name type="scientific">Tetrapyrgos nigripes</name>
    <dbReference type="NCBI Taxonomy" id="182062"/>
    <lineage>
        <taxon>Eukaryota</taxon>
        <taxon>Fungi</taxon>
        <taxon>Dikarya</taxon>
        <taxon>Basidiomycota</taxon>
        <taxon>Agaricomycotina</taxon>
        <taxon>Agaricomycetes</taxon>
        <taxon>Agaricomycetidae</taxon>
        <taxon>Agaricales</taxon>
        <taxon>Marasmiineae</taxon>
        <taxon>Marasmiaceae</taxon>
        <taxon>Tetrapyrgos</taxon>
    </lineage>
</organism>
<keyword evidence="2" id="KW-1185">Reference proteome</keyword>
<comment type="caution">
    <text evidence="1">The sequence shown here is derived from an EMBL/GenBank/DDBJ whole genome shotgun (WGS) entry which is preliminary data.</text>
</comment>
<evidence type="ECO:0000313" key="2">
    <source>
        <dbReference type="Proteomes" id="UP000559256"/>
    </source>
</evidence>
<dbReference type="InterPro" id="IPR011009">
    <property type="entry name" value="Kinase-like_dom_sf"/>
</dbReference>
<protein>
    <recommendedName>
        <fullName evidence="3">Protein kinase domain-containing protein</fullName>
    </recommendedName>
</protein>
<dbReference type="EMBL" id="JAACJM010000017">
    <property type="protein sequence ID" value="KAF5368073.1"/>
    <property type="molecule type" value="Genomic_DNA"/>
</dbReference>
<evidence type="ECO:0008006" key="3">
    <source>
        <dbReference type="Google" id="ProtNLM"/>
    </source>
</evidence>
<accession>A0A8H5GMZ6</accession>
<dbReference type="OrthoDB" id="4062651at2759"/>
<dbReference type="Proteomes" id="UP000559256">
    <property type="component" value="Unassembled WGS sequence"/>
</dbReference>
<evidence type="ECO:0000313" key="1">
    <source>
        <dbReference type="EMBL" id="KAF5368073.1"/>
    </source>
</evidence>
<dbReference type="SUPFAM" id="SSF56112">
    <property type="entry name" value="Protein kinase-like (PK-like)"/>
    <property type="match status" value="1"/>
</dbReference>
<proteinExistence type="predicted"/>
<reference evidence="1 2" key="1">
    <citation type="journal article" date="2020" name="ISME J.">
        <title>Uncovering the hidden diversity of litter-decomposition mechanisms in mushroom-forming fungi.</title>
        <authorList>
            <person name="Floudas D."/>
            <person name="Bentzer J."/>
            <person name="Ahren D."/>
            <person name="Johansson T."/>
            <person name="Persson P."/>
            <person name="Tunlid A."/>
        </authorList>
    </citation>
    <scope>NUCLEOTIDE SEQUENCE [LARGE SCALE GENOMIC DNA]</scope>
    <source>
        <strain evidence="1 2">CBS 291.85</strain>
    </source>
</reference>